<dbReference type="Pfam" id="PF22725">
    <property type="entry name" value="GFO_IDH_MocA_C3"/>
    <property type="match status" value="1"/>
</dbReference>
<dbReference type="SUPFAM" id="SSF55347">
    <property type="entry name" value="Glyceraldehyde-3-phosphate dehydrogenase-like, C-terminal domain"/>
    <property type="match status" value="1"/>
</dbReference>
<dbReference type="Proteomes" id="UP000315017">
    <property type="component" value="Chromosome"/>
</dbReference>
<feature type="domain" description="Gfo/Idh/MocA-like oxidoreductase N-terminal" evidence="1">
    <location>
        <begin position="3"/>
        <end position="119"/>
    </location>
</feature>
<gene>
    <name evidence="3" type="primary">afr_6</name>
    <name evidence="3" type="ORF">ETAA8_64750</name>
</gene>
<evidence type="ECO:0000313" key="3">
    <source>
        <dbReference type="EMBL" id="QDU31322.1"/>
    </source>
</evidence>
<dbReference type="InterPro" id="IPR055170">
    <property type="entry name" value="GFO_IDH_MocA-like_dom"/>
</dbReference>
<dbReference type="GO" id="GO:0000166">
    <property type="term" value="F:nucleotide binding"/>
    <property type="evidence" value="ECO:0007669"/>
    <property type="project" value="InterPro"/>
</dbReference>
<dbReference type="InterPro" id="IPR036291">
    <property type="entry name" value="NAD(P)-bd_dom_sf"/>
</dbReference>
<dbReference type="GO" id="GO:0033712">
    <property type="term" value="F:1,5-anhydro-D-fructose reductase (1,5-anhydro-D-mannitol-forming) activity"/>
    <property type="evidence" value="ECO:0007669"/>
    <property type="project" value="UniProtKB-EC"/>
</dbReference>
<dbReference type="SUPFAM" id="SSF51735">
    <property type="entry name" value="NAD(P)-binding Rossmann-fold domains"/>
    <property type="match status" value="1"/>
</dbReference>
<keyword evidence="3" id="KW-0560">Oxidoreductase</keyword>
<protein>
    <submittedName>
        <fullName evidence="3">1,5-anhydro-D-fructose reductase</fullName>
        <ecNumber evidence="3">1.1.1.292</ecNumber>
    </submittedName>
</protein>
<dbReference type="Gene3D" id="3.30.360.10">
    <property type="entry name" value="Dihydrodipicolinate Reductase, domain 2"/>
    <property type="match status" value="1"/>
</dbReference>
<evidence type="ECO:0000259" key="2">
    <source>
        <dbReference type="Pfam" id="PF22725"/>
    </source>
</evidence>
<name>A0A517YM73_9BACT</name>
<dbReference type="OrthoDB" id="9815825at2"/>
<sequence length="362" mass="38915">MPFGFGIVGCGMISRFHARAIADIKGAAVTACYSQTAESAEKFASEIPGCKPYQDLDAMLADPRVDGISICTPSGAHMEACVAAAKAGKHVVVEKPLDVTLARCDAMIKACEQAGVTLATIFPSRFHHSSQLLKQAIDKGRFGRMTLGDAYVKWFRTQQYYDSGAWRGTWKLDGGGALMNQAIHSLDLLLWFMGPVAEVTAATATLAHERIEVEDVVVATIKFKSGALGVIEASTAAFPGELKRIELHGDQGSACMREEDIIRWEFAKKTKADEELLARMAGKTHTGGGAADPKAIGHHGHTKLFQDFLSAIKKGTKPLIDGHEGRRSVEVILAIYKAAATGKAVQLPLAKDPTWPNRKAGK</sequence>
<dbReference type="Gene3D" id="3.40.50.720">
    <property type="entry name" value="NAD(P)-binding Rossmann-like Domain"/>
    <property type="match status" value="1"/>
</dbReference>
<keyword evidence="4" id="KW-1185">Reference proteome</keyword>
<proteinExistence type="predicted"/>
<reference evidence="3 4" key="1">
    <citation type="submission" date="2019-02" db="EMBL/GenBank/DDBJ databases">
        <title>Deep-cultivation of Planctomycetes and their phenomic and genomic characterization uncovers novel biology.</title>
        <authorList>
            <person name="Wiegand S."/>
            <person name="Jogler M."/>
            <person name="Boedeker C."/>
            <person name="Pinto D."/>
            <person name="Vollmers J."/>
            <person name="Rivas-Marin E."/>
            <person name="Kohn T."/>
            <person name="Peeters S.H."/>
            <person name="Heuer A."/>
            <person name="Rast P."/>
            <person name="Oberbeckmann S."/>
            <person name="Bunk B."/>
            <person name="Jeske O."/>
            <person name="Meyerdierks A."/>
            <person name="Storesund J.E."/>
            <person name="Kallscheuer N."/>
            <person name="Luecker S."/>
            <person name="Lage O.M."/>
            <person name="Pohl T."/>
            <person name="Merkel B.J."/>
            <person name="Hornburger P."/>
            <person name="Mueller R.-W."/>
            <person name="Bruemmer F."/>
            <person name="Labrenz M."/>
            <person name="Spormann A.M."/>
            <person name="Op den Camp H."/>
            <person name="Overmann J."/>
            <person name="Amann R."/>
            <person name="Jetten M.S.M."/>
            <person name="Mascher T."/>
            <person name="Medema M.H."/>
            <person name="Devos D.P."/>
            <person name="Kaster A.-K."/>
            <person name="Ovreas L."/>
            <person name="Rohde M."/>
            <person name="Galperin M.Y."/>
            <person name="Jogler C."/>
        </authorList>
    </citation>
    <scope>NUCLEOTIDE SEQUENCE [LARGE SCALE GENOMIC DNA]</scope>
    <source>
        <strain evidence="3 4">ETA_A8</strain>
    </source>
</reference>
<dbReference type="PANTHER" id="PTHR43249:SF1">
    <property type="entry name" value="D-GLUCOSIDE 3-DEHYDROGENASE"/>
    <property type="match status" value="1"/>
</dbReference>
<dbReference type="RefSeq" id="WP_145098266.1">
    <property type="nucleotide sequence ID" value="NZ_CP036274.1"/>
</dbReference>
<dbReference type="InterPro" id="IPR000683">
    <property type="entry name" value="Gfo/Idh/MocA-like_OxRdtase_N"/>
</dbReference>
<dbReference type="PANTHER" id="PTHR43249">
    <property type="entry name" value="UDP-N-ACETYL-2-AMINO-2-DEOXY-D-GLUCURONATE OXIDASE"/>
    <property type="match status" value="1"/>
</dbReference>
<dbReference type="Pfam" id="PF01408">
    <property type="entry name" value="GFO_IDH_MocA"/>
    <property type="match status" value="1"/>
</dbReference>
<dbReference type="EMBL" id="CP036274">
    <property type="protein sequence ID" value="QDU31322.1"/>
    <property type="molecule type" value="Genomic_DNA"/>
</dbReference>
<organism evidence="3 4">
    <name type="scientific">Anatilimnocola aggregata</name>
    <dbReference type="NCBI Taxonomy" id="2528021"/>
    <lineage>
        <taxon>Bacteria</taxon>
        <taxon>Pseudomonadati</taxon>
        <taxon>Planctomycetota</taxon>
        <taxon>Planctomycetia</taxon>
        <taxon>Pirellulales</taxon>
        <taxon>Pirellulaceae</taxon>
        <taxon>Anatilimnocola</taxon>
    </lineage>
</organism>
<dbReference type="InterPro" id="IPR052515">
    <property type="entry name" value="Gfo/Idh/MocA_Oxidoreductase"/>
</dbReference>
<evidence type="ECO:0000259" key="1">
    <source>
        <dbReference type="Pfam" id="PF01408"/>
    </source>
</evidence>
<accession>A0A517YM73</accession>
<dbReference type="KEGG" id="aagg:ETAA8_64750"/>
<dbReference type="EC" id="1.1.1.292" evidence="3"/>
<feature type="domain" description="GFO/IDH/MocA-like oxidoreductase" evidence="2">
    <location>
        <begin position="131"/>
        <end position="254"/>
    </location>
</feature>
<evidence type="ECO:0000313" key="4">
    <source>
        <dbReference type="Proteomes" id="UP000315017"/>
    </source>
</evidence>
<dbReference type="AlphaFoldDB" id="A0A517YM73"/>